<evidence type="ECO:0000259" key="10">
    <source>
        <dbReference type="PROSITE" id="PS50011"/>
    </source>
</evidence>
<keyword evidence="8" id="KW-0963">Cytoplasm</keyword>
<feature type="region of interest" description="Disordered" evidence="9">
    <location>
        <begin position="611"/>
        <end position="630"/>
    </location>
</feature>
<feature type="region of interest" description="Disordered" evidence="9">
    <location>
        <begin position="651"/>
        <end position="679"/>
    </location>
</feature>
<comment type="caution">
    <text evidence="11">The sequence shown here is derived from an EMBL/GenBank/DDBJ whole genome shotgun (WGS) entry which is preliminary data.</text>
</comment>
<keyword evidence="12" id="KW-1185">Reference proteome</keyword>
<dbReference type="STRING" id="1664694.A0A0N1HZC6"/>
<evidence type="ECO:0000256" key="4">
    <source>
        <dbReference type="ARBA" id="ARBA00022679"/>
    </source>
</evidence>
<feature type="compositionally biased region" description="Polar residues" evidence="9">
    <location>
        <begin position="738"/>
        <end position="761"/>
    </location>
</feature>
<dbReference type="SUPFAM" id="SSF56112">
    <property type="entry name" value="Protein kinase-like (PK-like)"/>
    <property type="match status" value="1"/>
</dbReference>
<name>A0A0N1HZC6_9EURO</name>
<dbReference type="GO" id="GO:0005524">
    <property type="term" value="F:ATP binding"/>
    <property type="evidence" value="ECO:0007669"/>
    <property type="project" value="UniProtKB-KW"/>
</dbReference>
<evidence type="ECO:0000256" key="6">
    <source>
        <dbReference type="ARBA" id="ARBA00022777"/>
    </source>
</evidence>
<keyword evidence="4" id="KW-0808">Transferase</keyword>
<evidence type="ECO:0000256" key="5">
    <source>
        <dbReference type="ARBA" id="ARBA00022741"/>
    </source>
</evidence>
<feature type="region of interest" description="Disordered" evidence="9">
    <location>
        <begin position="382"/>
        <end position="443"/>
    </location>
</feature>
<feature type="compositionally biased region" description="Basic and acidic residues" evidence="9">
    <location>
        <begin position="871"/>
        <end position="892"/>
    </location>
</feature>
<dbReference type="InterPro" id="IPR000719">
    <property type="entry name" value="Prot_kinase_dom"/>
</dbReference>
<feature type="compositionally biased region" description="Polar residues" evidence="9">
    <location>
        <begin position="349"/>
        <end position="361"/>
    </location>
</feature>
<comment type="subcellular location">
    <subcellularLocation>
        <location evidence="1">Cytoplasm</location>
        <location evidence="1">Cytoskeleton</location>
        <location evidence="1">Microtubule organizing center</location>
        <location evidence="1">Centrosome</location>
    </subcellularLocation>
    <subcellularLocation>
        <location evidence="2">Cytoplasm</location>
        <location evidence="2">Cytoskeleton</location>
        <location evidence="2">Spindle pole</location>
    </subcellularLocation>
</comment>
<dbReference type="Gene3D" id="3.30.200.20">
    <property type="entry name" value="Phosphorylase Kinase, domain 1"/>
    <property type="match status" value="1"/>
</dbReference>
<dbReference type="Proteomes" id="UP000038010">
    <property type="component" value="Unassembled WGS sequence"/>
</dbReference>
<feature type="compositionally biased region" description="Low complexity" evidence="9">
    <location>
        <begin position="390"/>
        <end position="401"/>
    </location>
</feature>
<feature type="compositionally biased region" description="Basic and acidic residues" evidence="9">
    <location>
        <begin position="900"/>
        <end position="912"/>
    </location>
</feature>
<evidence type="ECO:0000313" key="11">
    <source>
        <dbReference type="EMBL" id="KPI44103.1"/>
    </source>
</evidence>
<dbReference type="GeneID" id="28738768"/>
<keyword evidence="6" id="KW-0418">Kinase</keyword>
<dbReference type="InterPro" id="IPR011009">
    <property type="entry name" value="Kinase-like_dom_sf"/>
</dbReference>
<gene>
    <name evidence="11" type="ORF">AB675_6588</name>
</gene>
<dbReference type="InterPro" id="IPR001245">
    <property type="entry name" value="Ser-Thr/Tyr_kinase_cat_dom"/>
</dbReference>
<keyword evidence="5" id="KW-0547">Nucleotide-binding</keyword>
<sequence length="912" mass="101972">MPPGARTWWTDERVAETVTPAYVHSHLRANEQEILGRSLYHAGDLTDNTYLDWIVLRAKRLFLILVDAGVPDQIFGVIDDGFEDDDLPIAQHIVPTLRLSIEHDVALDKRFYKAQFKFLARILQDGEHIRYAEEESVPLTVIGIKPSALLNKDSTDAVRLPSGTSGVLVRKRVALNTKTTETAILGEIAELKKFSHEHVLSVFASYVQGDSLYILSTPAGEYSLKTFLMDQPKAFDALPKPDRRRKLINWLHCLANAVAWLHYNGGHHGAIRPSNVHVTQNFDVCLGSMDGEGVLCSIAKADDIESYQYAPPERWKRSVTVQNTGHGKISLPSGNRSGGKAQRDEDSNDPSTRRSGSTLGQYSDKDEIYTFQAASKSEFSRLKLSNTPNSGRQSSLGSRLSTRNGMDGDSIESYGLPKRKATKPPSVMSSNSSEGRPRAFSDPRKGIFVAAPEQRTAVVQTWRSVQHDSFAADVYTLGAVIMDILTVLCKRTYSAFARHRSKNNRNAGRGGGLADASFHANPSQVLSWAQILSDDAEKKIKQDESKVLSAVGAILQQVVLCMDKDPEARPKSDVFERKIRDHVSKFAGLPDLHCVSAVPDPLTESSLRRIRSIDRATSQQGDGRAERRPLRTYRSKTPILELDETATVDLPSPRFDYADRPATSRTVTRPASPPAVSLDSFSSLHIDPEIDSLRSATVVARSRDQSVYSPKSDRSKGSNQPIRILGPPRQLYHDNDSTTDGRVTRTSDQTMLTYMDYSTSPSDDERDRSKYYYPMPPPSQPPPKKHLPAVPGYRGEPDLEPTPRKPLQPAEHYRSAAHQRSARAATKAMQLNSIRADQAFQEDYPPPRESSLTRDEPTPPPRSSRRPKNIPVDHEIERDKIRTASRRREYSSHRNPIARHIAEQDRYYQHRV</sequence>
<dbReference type="Gene3D" id="1.10.510.10">
    <property type="entry name" value="Transferase(Phosphotransferase) domain 1"/>
    <property type="match status" value="1"/>
</dbReference>
<evidence type="ECO:0000256" key="1">
    <source>
        <dbReference type="ARBA" id="ARBA00004300"/>
    </source>
</evidence>
<evidence type="ECO:0000313" key="12">
    <source>
        <dbReference type="Proteomes" id="UP000038010"/>
    </source>
</evidence>
<dbReference type="AlphaFoldDB" id="A0A0N1HZC6"/>
<dbReference type="OrthoDB" id="4062651at2759"/>
<organism evidence="11 12">
    <name type="scientific">Cyphellophora attinorum</name>
    <dbReference type="NCBI Taxonomy" id="1664694"/>
    <lineage>
        <taxon>Eukaryota</taxon>
        <taxon>Fungi</taxon>
        <taxon>Dikarya</taxon>
        <taxon>Ascomycota</taxon>
        <taxon>Pezizomycotina</taxon>
        <taxon>Eurotiomycetes</taxon>
        <taxon>Chaetothyriomycetidae</taxon>
        <taxon>Chaetothyriales</taxon>
        <taxon>Cyphellophoraceae</taxon>
        <taxon>Cyphellophora</taxon>
    </lineage>
</organism>
<dbReference type="Pfam" id="PF07714">
    <property type="entry name" value="PK_Tyr_Ser-Thr"/>
    <property type="match status" value="1"/>
</dbReference>
<evidence type="ECO:0000256" key="8">
    <source>
        <dbReference type="ARBA" id="ARBA00023212"/>
    </source>
</evidence>
<proteinExistence type="inferred from homology"/>
<reference evidence="11 12" key="1">
    <citation type="submission" date="2015-06" db="EMBL/GenBank/DDBJ databases">
        <title>Draft genome of the ant-associated black yeast Phialophora attae CBS 131958.</title>
        <authorList>
            <person name="Moreno L.F."/>
            <person name="Stielow B.J."/>
            <person name="de Hoog S."/>
            <person name="Vicente V.A."/>
            <person name="Weiss V.A."/>
            <person name="de Vries M."/>
            <person name="Cruz L.M."/>
            <person name="Souza E.M."/>
        </authorList>
    </citation>
    <scope>NUCLEOTIDE SEQUENCE [LARGE SCALE GENOMIC DNA]</scope>
    <source>
        <strain evidence="11 12">CBS 131958</strain>
    </source>
</reference>
<feature type="domain" description="Protein kinase" evidence="10">
    <location>
        <begin position="144"/>
        <end position="587"/>
    </location>
</feature>
<dbReference type="VEuPathDB" id="FungiDB:AB675_6588"/>
<keyword evidence="8" id="KW-0206">Cytoskeleton</keyword>
<dbReference type="EMBL" id="LFJN01000004">
    <property type="protein sequence ID" value="KPI44103.1"/>
    <property type="molecule type" value="Genomic_DNA"/>
</dbReference>
<dbReference type="PROSITE" id="PS50011">
    <property type="entry name" value="PROTEIN_KINASE_DOM"/>
    <property type="match status" value="1"/>
</dbReference>
<accession>A0A0N1HZC6</accession>
<dbReference type="PANTHER" id="PTHR43289:SF6">
    <property type="entry name" value="SERINE_THREONINE-PROTEIN KINASE NEKL-3"/>
    <property type="match status" value="1"/>
</dbReference>
<dbReference type="GO" id="GO:0000922">
    <property type="term" value="C:spindle pole"/>
    <property type="evidence" value="ECO:0007669"/>
    <property type="project" value="UniProtKB-SubCell"/>
</dbReference>
<keyword evidence="7" id="KW-0067">ATP-binding</keyword>
<feature type="region of interest" description="Disordered" evidence="9">
    <location>
        <begin position="697"/>
        <end position="912"/>
    </location>
</feature>
<dbReference type="PANTHER" id="PTHR43289">
    <property type="entry name" value="MITOGEN-ACTIVATED PROTEIN KINASE KINASE KINASE 20-RELATED"/>
    <property type="match status" value="1"/>
</dbReference>
<feature type="region of interest" description="Disordered" evidence="9">
    <location>
        <begin position="318"/>
        <end position="364"/>
    </location>
</feature>
<evidence type="ECO:0000256" key="3">
    <source>
        <dbReference type="ARBA" id="ARBA00010886"/>
    </source>
</evidence>
<comment type="similarity">
    <text evidence="3">Belongs to the protein kinase superfamily. NEK Ser/Thr protein kinase family. NIMA subfamily.</text>
</comment>
<protein>
    <recommendedName>
        <fullName evidence="10">Protein kinase domain-containing protein</fullName>
    </recommendedName>
</protein>
<evidence type="ECO:0000256" key="2">
    <source>
        <dbReference type="ARBA" id="ARBA00004647"/>
    </source>
</evidence>
<dbReference type="GO" id="GO:0004674">
    <property type="term" value="F:protein serine/threonine kinase activity"/>
    <property type="evidence" value="ECO:0007669"/>
    <property type="project" value="TreeGrafter"/>
</dbReference>
<dbReference type="RefSeq" id="XP_018004066.1">
    <property type="nucleotide sequence ID" value="XM_018146888.1"/>
</dbReference>
<evidence type="ECO:0000256" key="9">
    <source>
        <dbReference type="SAM" id="MobiDB-lite"/>
    </source>
</evidence>
<evidence type="ECO:0000256" key="7">
    <source>
        <dbReference type="ARBA" id="ARBA00022840"/>
    </source>
</evidence>